<dbReference type="InterPro" id="IPR041698">
    <property type="entry name" value="Methyltransf_25"/>
</dbReference>
<proteinExistence type="predicted"/>
<dbReference type="Proteomes" id="UP000242414">
    <property type="component" value="Unassembled WGS sequence"/>
</dbReference>
<protein>
    <submittedName>
        <fullName evidence="3">S-adenosyl-L-methionine-dependent methyltransferase</fullName>
    </submittedName>
</protein>
<dbReference type="EMBL" id="KV921856">
    <property type="protein sequence ID" value="ORE11545.1"/>
    <property type="molecule type" value="Genomic_DNA"/>
</dbReference>
<name>A0A1X0RHN4_RHIZD</name>
<feature type="compositionally biased region" description="Basic and acidic residues" evidence="1">
    <location>
        <begin position="1"/>
        <end position="14"/>
    </location>
</feature>
<dbReference type="AlphaFoldDB" id="A0A1X0RHN4"/>
<keyword evidence="3" id="KW-0489">Methyltransferase</keyword>
<keyword evidence="3" id="KW-0808">Transferase</keyword>
<feature type="domain" description="Methyltransferase" evidence="2">
    <location>
        <begin position="96"/>
        <end position="188"/>
    </location>
</feature>
<dbReference type="SUPFAM" id="SSF53335">
    <property type="entry name" value="S-adenosyl-L-methionine-dependent methyltransferases"/>
    <property type="match status" value="1"/>
</dbReference>
<dbReference type="VEuPathDB" id="FungiDB:BCV72DRAFT_197514"/>
<dbReference type="GO" id="GO:0032259">
    <property type="term" value="P:methylation"/>
    <property type="evidence" value="ECO:0007669"/>
    <property type="project" value="UniProtKB-KW"/>
</dbReference>
<reference evidence="3" key="1">
    <citation type="journal article" date="2016" name="Proc. Natl. Acad. Sci. U.S.A.">
        <title>Lipid metabolic changes in an early divergent fungus govern the establishment of a mutualistic symbiosis with endobacteria.</title>
        <authorList>
            <person name="Lastovetsky O.A."/>
            <person name="Gaspar M.L."/>
            <person name="Mondo S.J."/>
            <person name="LaButti K.M."/>
            <person name="Sandor L."/>
            <person name="Grigoriev I.V."/>
            <person name="Henry S.A."/>
            <person name="Pawlowska T.E."/>
        </authorList>
    </citation>
    <scope>NUCLEOTIDE SEQUENCE [LARGE SCALE GENOMIC DNA]</scope>
    <source>
        <strain evidence="3">ATCC 52814</strain>
    </source>
</reference>
<dbReference type="Gene3D" id="3.40.50.150">
    <property type="entry name" value="Vaccinia Virus protein VP39"/>
    <property type="match status" value="1"/>
</dbReference>
<evidence type="ECO:0000259" key="2">
    <source>
        <dbReference type="Pfam" id="PF13649"/>
    </source>
</evidence>
<dbReference type="CDD" id="cd02440">
    <property type="entry name" value="AdoMet_MTases"/>
    <property type="match status" value="1"/>
</dbReference>
<sequence>MNNNHLIDEQEFWDKVTTTPSQKDTHEDGSKTAVNQNIIGTEREFHNEETSTYWLPKDDEEQKRLTGQHFAFKELYEGNVLPSIRKTLDFQKGISILDVGCSSGVWIMDMMTEYPNCTYHGCDIVNVIDKKLSLKQFTFNYGNVTKRLPYEDNTFDFVHMRFFVLALNEEHEWPAAISEVIRVTKPGGMMQIADCDFQLPKDPSFVSYKVTKAIHTACISRGQNPNIGAELEKMISKHDNVKIVQADYRTCDMSSGTSTAKKFIWDHLEGLKSIQPIVGPILGIKTKEDLANYLTEYKHSLETEPCLFSLNSVAAQKL</sequence>
<dbReference type="GO" id="GO:0008168">
    <property type="term" value="F:methyltransferase activity"/>
    <property type="evidence" value="ECO:0007669"/>
    <property type="project" value="UniProtKB-KW"/>
</dbReference>
<accession>A0A1X0RHN4</accession>
<dbReference type="InterPro" id="IPR029063">
    <property type="entry name" value="SAM-dependent_MTases_sf"/>
</dbReference>
<evidence type="ECO:0000256" key="1">
    <source>
        <dbReference type="SAM" id="MobiDB-lite"/>
    </source>
</evidence>
<gene>
    <name evidence="3" type="ORF">BCV72DRAFT_197514</name>
</gene>
<dbReference type="PANTHER" id="PTHR43591">
    <property type="entry name" value="METHYLTRANSFERASE"/>
    <property type="match status" value="1"/>
</dbReference>
<evidence type="ECO:0000313" key="3">
    <source>
        <dbReference type="EMBL" id="ORE11545.1"/>
    </source>
</evidence>
<organism evidence="3">
    <name type="scientific">Rhizopus microsporus var. microsporus</name>
    <dbReference type="NCBI Taxonomy" id="86635"/>
    <lineage>
        <taxon>Eukaryota</taxon>
        <taxon>Fungi</taxon>
        <taxon>Fungi incertae sedis</taxon>
        <taxon>Mucoromycota</taxon>
        <taxon>Mucoromycotina</taxon>
        <taxon>Mucoromycetes</taxon>
        <taxon>Mucorales</taxon>
        <taxon>Mucorineae</taxon>
        <taxon>Rhizopodaceae</taxon>
        <taxon>Rhizopus</taxon>
    </lineage>
</organism>
<dbReference type="Pfam" id="PF13649">
    <property type="entry name" value="Methyltransf_25"/>
    <property type="match status" value="1"/>
</dbReference>
<feature type="region of interest" description="Disordered" evidence="1">
    <location>
        <begin position="1"/>
        <end position="30"/>
    </location>
</feature>